<accession>A0A963YW18</accession>
<name>A0A963YW18_9PROT</name>
<evidence type="ECO:0000313" key="4">
    <source>
        <dbReference type="EMBL" id="MCB8877899.1"/>
    </source>
</evidence>
<dbReference type="PRINTS" id="PR00081">
    <property type="entry name" value="GDHRDH"/>
</dbReference>
<keyword evidence="5" id="KW-1185">Reference proteome</keyword>
<organism evidence="4 5">
    <name type="scientific">Acidisoma silvae</name>
    <dbReference type="NCBI Taxonomy" id="2802396"/>
    <lineage>
        <taxon>Bacteria</taxon>
        <taxon>Pseudomonadati</taxon>
        <taxon>Pseudomonadota</taxon>
        <taxon>Alphaproteobacteria</taxon>
        <taxon>Acetobacterales</taxon>
        <taxon>Acidocellaceae</taxon>
        <taxon>Acidisoma</taxon>
    </lineage>
</organism>
<comment type="similarity">
    <text evidence="1 3">Belongs to the short-chain dehydrogenases/reductases (SDR) family.</text>
</comment>
<dbReference type="Proteomes" id="UP000708298">
    <property type="component" value="Unassembled WGS sequence"/>
</dbReference>
<evidence type="ECO:0000313" key="5">
    <source>
        <dbReference type="Proteomes" id="UP000708298"/>
    </source>
</evidence>
<dbReference type="SUPFAM" id="SSF51735">
    <property type="entry name" value="NAD(P)-binding Rossmann-fold domains"/>
    <property type="match status" value="1"/>
</dbReference>
<dbReference type="InterPro" id="IPR051911">
    <property type="entry name" value="SDR_oxidoreductase"/>
</dbReference>
<comment type="caution">
    <text evidence="4">The sequence shown here is derived from an EMBL/GenBank/DDBJ whole genome shotgun (WGS) entry which is preliminary data.</text>
</comment>
<dbReference type="PANTHER" id="PTHR43976:SF16">
    <property type="entry name" value="SHORT-CHAIN DEHYDROGENASE_REDUCTASE FAMILY PROTEIN"/>
    <property type="match status" value="1"/>
</dbReference>
<evidence type="ECO:0000256" key="2">
    <source>
        <dbReference type="ARBA" id="ARBA00023002"/>
    </source>
</evidence>
<dbReference type="PRINTS" id="PR00080">
    <property type="entry name" value="SDRFAMILY"/>
</dbReference>
<evidence type="ECO:0000256" key="1">
    <source>
        <dbReference type="ARBA" id="ARBA00006484"/>
    </source>
</evidence>
<dbReference type="Gene3D" id="3.40.50.720">
    <property type="entry name" value="NAD(P)-binding Rossmann-like Domain"/>
    <property type="match status" value="1"/>
</dbReference>
<reference evidence="4" key="1">
    <citation type="journal article" date="2021" name="Microorganisms">
        <title>Acidisoma silvae sp. nov. and Acidisomacellulosilytica sp. nov., Two Acidophilic Bacteria Isolated from Decaying Wood, Hydrolyzing Cellulose and Producing Poly-3-hydroxybutyrate.</title>
        <authorList>
            <person name="Mieszkin S."/>
            <person name="Pouder E."/>
            <person name="Uroz S."/>
            <person name="Simon-Colin C."/>
            <person name="Alain K."/>
        </authorList>
    </citation>
    <scope>NUCLEOTIDE SEQUENCE</scope>
    <source>
        <strain evidence="4">HW T2.11</strain>
    </source>
</reference>
<proteinExistence type="inferred from homology"/>
<reference evidence="4" key="2">
    <citation type="submission" date="2021-01" db="EMBL/GenBank/DDBJ databases">
        <authorList>
            <person name="Mieszkin S."/>
            <person name="Pouder E."/>
            <person name="Alain K."/>
        </authorList>
    </citation>
    <scope>NUCLEOTIDE SEQUENCE</scope>
    <source>
        <strain evidence="4">HW T2.11</strain>
    </source>
</reference>
<sequence length="274" mass="29404">MTNTILITGASTGIGRATAQLFQSKGWNVIATMRDPDKETDLAALERTLVARLDVEDIDSIRSAVESGTRQFGRIDALLNNAGYGAYGPLEATPLEKIRRQFDTNVIGLLATTKALLPQFREQRGGVIVNVSSVGGHVAFPLGTLYHGSKFAVEGLSEALHYELAPIGVRVKIIEPGRVKTDFGGRSLDFSNDRTLSEYQPIVQAFAGALGSNPDQGSSAQTVAEVIFNATTDGSDQLRYEATPDAVQLLGQRRAIDDASFFTGIRARFGLSGQ</sequence>
<dbReference type="RefSeq" id="WP_227323544.1">
    <property type="nucleotide sequence ID" value="NZ_JAESVB010000019.1"/>
</dbReference>
<dbReference type="InterPro" id="IPR002347">
    <property type="entry name" value="SDR_fam"/>
</dbReference>
<evidence type="ECO:0000256" key="3">
    <source>
        <dbReference type="RuleBase" id="RU000363"/>
    </source>
</evidence>
<dbReference type="AlphaFoldDB" id="A0A963YW18"/>
<dbReference type="InterPro" id="IPR036291">
    <property type="entry name" value="NAD(P)-bd_dom_sf"/>
</dbReference>
<protein>
    <submittedName>
        <fullName evidence="4">SDR family oxidoreductase</fullName>
    </submittedName>
</protein>
<dbReference type="Pfam" id="PF00106">
    <property type="entry name" value="adh_short"/>
    <property type="match status" value="1"/>
</dbReference>
<dbReference type="PANTHER" id="PTHR43976">
    <property type="entry name" value="SHORT CHAIN DEHYDROGENASE"/>
    <property type="match status" value="1"/>
</dbReference>
<dbReference type="EMBL" id="JAESVB010000019">
    <property type="protein sequence ID" value="MCB8877899.1"/>
    <property type="molecule type" value="Genomic_DNA"/>
</dbReference>
<dbReference type="GO" id="GO:0016491">
    <property type="term" value="F:oxidoreductase activity"/>
    <property type="evidence" value="ECO:0007669"/>
    <property type="project" value="UniProtKB-KW"/>
</dbReference>
<dbReference type="CDD" id="cd05374">
    <property type="entry name" value="17beta-HSD-like_SDR_c"/>
    <property type="match status" value="1"/>
</dbReference>
<keyword evidence="2" id="KW-0560">Oxidoreductase</keyword>
<gene>
    <name evidence="4" type="ORF">ASILVAE211_22095</name>
</gene>